<dbReference type="PRINTS" id="PR00335">
    <property type="entry name" value="KUPTAKETRKA"/>
</dbReference>
<dbReference type="InterPro" id="IPR006036">
    <property type="entry name" value="K_uptake_TrkA"/>
</dbReference>
<dbReference type="SUPFAM" id="SSF51735">
    <property type="entry name" value="NAD(P)-binding Rossmann-fold domains"/>
    <property type="match status" value="1"/>
</dbReference>
<protein>
    <submittedName>
        <fullName evidence="4">Trk system potassium uptake protein TrkA</fullName>
    </submittedName>
</protein>
<feature type="domain" description="RCK N-terminal" evidence="3">
    <location>
        <begin position="1"/>
        <end position="123"/>
    </location>
</feature>
<dbReference type="PANTHER" id="PTHR43833:SF8">
    <property type="entry name" value="TRK SYSTEM POTASSIUM UPTAKE PROTEIN TRKA"/>
    <property type="match status" value="1"/>
</dbReference>
<organism evidence="4">
    <name type="scientific">bioreactor metagenome</name>
    <dbReference type="NCBI Taxonomy" id="1076179"/>
    <lineage>
        <taxon>unclassified sequences</taxon>
        <taxon>metagenomes</taxon>
        <taxon>ecological metagenomes</taxon>
    </lineage>
</organism>
<evidence type="ECO:0000256" key="2">
    <source>
        <dbReference type="ARBA" id="ARBA00022958"/>
    </source>
</evidence>
<accession>A0A644V9J0</accession>
<evidence type="ECO:0000259" key="3">
    <source>
        <dbReference type="PROSITE" id="PS51201"/>
    </source>
</evidence>
<dbReference type="GO" id="GO:0015079">
    <property type="term" value="F:potassium ion transmembrane transporter activity"/>
    <property type="evidence" value="ECO:0007669"/>
    <property type="project" value="InterPro"/>
</dbReference>
<dbReference type="InterPro" id="IPR003148">
    <property type="entry name" value="RCK_N"/>
</dbReference>
<dbReference type="InterPro" id="IPR036291">
    <property type="entry name" value="NAD(P)-bd_dom_sf"/>
</dbReference>
<evidence type="ECO:0000313" key="4">
    <source>
        <dbReference type="EMBL" id="MPL88026.1"/>
    </source>
</evidence>
<reference evidence="4" key="1">
    <citation type="submission" date="2019-08" db="EMBL/GenBank/DDBJ databases">
        <authorList>
            <person name="Kucharzyk K."/>
            <person name="Murdoch R.W."/>
            <person name="Higgins S."/>
            <person name="Loffler F."/>
        </authorList>
    </citation>
    <scope>NUCLEOTIDE SEQUENCE</scope>
</reference>
<keyword evidence="1" id="KW-0813">Transport</keyword>
<keyword evidence="2" id="KW-0630">Potassium</keyword>
<dbReference type="Gene3D" id="3.40.50.720">
    <property type="entry name" value="NAD(P)-binding Rossmann-like Domain"/>
    <property type="match status" value="1"/>
</dbReference>
<keyword evidence="1" id="KW-0633">Potassium transport</keyword>
<dbReference type="GO" id="GO:0005886">
    <property type="term" value="C:plasma membrane"/>
    <property type="evidence" value="ECO:0007669"/>
    <property type="project" value="InterPro"/>
</dbReference>
<dbReference type="InterPro" id="IPR050721">
    <property type="entry name" value="Trk_Ktr_HKT_K-transport"/>
</dbReference>
<dbReference type="PANTHER" id="PTHR43833">
    <property type="entry name" value="POTASSIUM CHANNEL PROTEIN 2-RELATED-RELATED"/>
    <property type="match status" value="1"/>
</dbReference>
<dbReference type="PROSITE" id="PS51201">
    <property type="entry name" value="RCK_N"/>
    <property type="match status" value="1"/>
</dbReference>
<dbReference type="AlphaFoldDB" id="A0A644V9J0"/>
<keyword evidence="1" id="KW-0406">Ion transport</keyword>
<proteinExistence type="predicted"/>
<gene>
    <name evidence="4" type="primary">trkA_12</name>
    <name evidence="4" type="ORF">SDC9_34039</name>
</gene>
<evidence type="ECO:0000256" key="1">
    <source>
        <dbReference type="ARBA" id="ARBA00022538"/>
    </source>
</evidence>
<comment type="caution">
    <text evidence="4">The sequence shown here is derived from an EMBL/GenBank/DDBJ whole genome shotgun (WGS) entry which is preliminary data.</text>
</comment>
<sequence>MYIIIIGCGRLGSMLAEDLSDSGHNISIVDREAKNLATLGSGFNGLRIKGIEFDNDILIEAGIKNADYIISATPDDNINITVALIAKRIFQVPRIIARINDPKKKRVYDGLGIETINPTELSVYILKSRIEENPK</sequence>
<name>A0A644V9J0_9ZZZZ</name>
<dbReference type="Pfam" id="PF02254">
    <property type="entry name" value="TrkA_N"/>
    <property type="match status" value="1"/>
</dbReference>
<dbReference type="EMBL" id="VSSQ01000249">
    <property type="protein sequence ID" value="MPL88026.1"/>
    <property type="molecule type" value="Genomic_DNA"/>
</dbReference>